<dbReference type="PANTHER" id="PTHR34597:SF6">
    <property type="entry name" value="BLR6126 PROTEIN"/>
    <property type="match status" value="1"/>
</dbReference>
<reference evidence="6 7" key="1">
    <citation type="submission" date="2020-03" db="EMBL/GenBank/DDBJ databases">
        <authorList>
            <person name="Sun Q."/>
        </authorList>
    </citation>
    <scope>NUCLEOTIDE SEQUENCE [LARGE SCALE GENOMIC DNA]</scope>
    <source>
        <strain evidence="6 7">JC162</strain>
    </source>
</reference>
<dbReference type="GO" id="GO:0098046">
    <property type="term" value="C:type V protein secretion system complex"/>
    <property type="evidence" value="ECO:0007669"/>
    <property type="project" value="TreeGrafter"/>
</dbReference>
<evidence type="ECO:0000313" key="7">
    <source>
        <dbReference type="Proteomes" id="UP000548582"/>
    </source>
</evidence>
<feature type="domain" description="Haemolysin activator HlyB C-terminal" evidence="4">
    <location>
        <begin position="203"/>
        <end position="491"/>
    </location>
</feature>
<evidence type="ECO:0000256" key="1">
    <source>
        <dbReference type="ARBA" id="ARBA00022452"/>
    </source>
</evidence>
<dbReference type="Pfam" id="PF03865">
    <property type="entry name" value="ShlB"/>
    <property type="match status" value="1"/>
</dbReference>
<accession>A0A848E7M7</accession>
<sequence>MLLAALTFEAAGQTGPRMIDTGRLDQLPTAPPEVARPEPGGAAPAPLIAAVRPFRLSEVRVSGAEAVPPGALEPAWRAAIGQEIGAAGLLALARAVEARLETLGFALRQVRVPAQDFAGGVLRIDVVLGHLAEVVFEGEAAPAASAFIQAQSRRLTAERPLRQDTLDRALALLARVPGLTVATAVEPTADPAALRLKLNLAWQPVELGFGVNNLGATPLGRTQFDVGLGLNGLIGGAGDRTDFIFAMPADARRFQYYGIVHARPLGTDGLTLRLSAGYLRTHESGTTTEGDATTFGMTLAYPLILGLRRDLSVEASLDGINSESALLGFTLSNERTRAARVGISYTEQTPNVGTTVLRLVLSSGLDIFGARAGSPTAGGPDFLKGVLQAYREQELPGPFVLRLAGLGQLADRPLPASEALLYGGRPFGRGFPQASLQGDSGALGAAELAIRLEALEAGVLSRPEAYGFVDAGQLWSLDWRERGLPEYTSAVSAGGGVRATFASRVVADVYVARGIAHDAPTVADQSWRIMFTLRSAVFGPLR</sequence>
<dbReference type="EMBL" id="JABBKX010000001">
    <property type="protein sequence ID" value="NMJ40096.1"/>
    <property type="molecule type" value="Genomic_DNA"/>
</dbReference>
<name>A0A848E7M7_9PROT</name>
<dbReference type="GO" id="GO:0046819">
    <property type="term" value="P:protein secretion by the type V secretion system"/>
    <property type="evidence" value="ECO:0007669"/>
    <property type="project" value="TreeGrafter"/>
</dbReference>
<evidence type="ECO:0000259" key="4">
    <source>
        <dbReference type="Pfam" id="PF03865"/>
    </source>
</evidence>
<dbReference type="GO" id="GO:0008320">
    <property type="term" value="F:protein transmembrane transporter activity"/>
    <property type="evidence" value="ECO:0007669"/>
    <property type="project" value="TreeGrafter"/>
</dbReference>
<keyword evidence="3" id="KW-0998">Cell outer membrane</keyword>
<dbReference type="Gene3D" id="3.10.20.310">
    <property type="entry name" value="membrane protein fhac"/>
    <property type="match status" value="1"/>
</dbReference>
<evidence type="ECO:0000259" key="5">
    <source>
        <dbReference type="Pfam" id="PF08479"/>
    </source>
</evidence>
<dbReference type="PANTHER" id="PTHR34597">
    <property type="entry name" value="SLR1661 PROTEIN"/>
    <property type="match status" value="1"/>
</dbReference>
<keyword evidence="2" id="KW-0812">Transmembrane</keyword>
<dbReference type="Pfam" id="PF08479">
    <property type="entry name" value="POTRA_2"/>
    <property type="match status" value="1"/>
</dbReference>
<dbReference type="AlphaFoldDB" id="A0A848E7M7"/>
<dbReference type="InterPro" id="IPR005565">
    <property type="entry name" value="Hemolysn_activator_HlyB_C"/>
</dbReference>
<evidence type="ECO:0000256" key="2">
    <source>
        <dbReference type="ARBA" id="ARBA00022692"/>
    </source>
</evidence>
<evidence type="ECO:0000313" key="6">
    <source>
        <dbReference type="EMBL" id="NMJ40096.1"/>
    </source>
</evidence>
<protein>
    <submittedName>
        <fullName evidence="6">ShlB/FhaC/HecB family hemolysin secretion/activation protein</fullName>
    </submittedName>
</protein>
<feature type="domain" description="Polypeptide-transport-associated ShlB-type" evidence="5">
    <location>
        <begin position="54"/>
        <end position="129"/>
    </location>
</feature>
<gene>
    <name evidence="6" type="ORF">GWK16_02500</name>
</gene>
<dbReference type="InterPro" id="IPR013686">
    <property type="entry name" value="Polypept-transport_assoc_ShlB"/>
</dbReference>
<dbReference type="InterPro" id="IPR051544">
    <property type="entry name" value="TPS_OM_transporter"/>
</dbReference>
<comment type="caution">
    <text evidence="6">The sequence shown here is derived from an EMBL/GenBank/DDBJ whole genome shotgun (WGS) entry which is preliminary data.</text>
</comment>
<evidence type="ECO:0000256" key="3">
    <source>
        <dbReference type="ARBA" id="ARBA00023237"/>
    </source>
</evidence>
<dbReference type="RefSeq" id="WP_170052382.1">
    <property type="nucleotide sequence ID" value="NZ_JABBKX010000001.1"/>
</dbReference>
<proteinExistence type="predicted"/>
<keyword evidence="1" id="KW-0472">Membrane</keyword>
<keyword evidence="1" id="KW-1134">Transmembrane beta strand</keyword>
<dbReference type="Gene3D" id="2.40.160.50">
    <property type="entry name" value="membrane protein fhac: a member of the omp85/tpsb transporter family"/>
    <property type="match status" value="1"/>
</dbReference>
<keyword evidence="7" id="KW-1185">Reference proteome</keyword>
<organism evidence="6 7">
    <name type="scientific">Neoroseomonas marina</name>
    <dbReference type="NCBI Taxonomy" id="1232220"/>
    <lineage>
        <taxon>Bacteria</taxon>
        <taxon>Pseudomonadati</taxon>
        <taxon>Pseudomonadota</taxon>
        <taxon>Alphaproteobacteria</taxon>
        <taxon>Acetobacterales</taxon>
        <taxon>Acetobacteraceae</taxon>
        <taxon>Neoroseomonas</taxon>
    </lineage>
</organism>
<dbReference type="Proteomes" id="UP000548582">
    <property type="component" value="Unassembled WGS sequence"/>
</dbReference>